<dbReference type="GO" id="GO:0003723">
    <property type="term" value="F:RNA binding"/>
    <property type="evidence" value="ECO:0007669"/>
    <property type="project" value="InterPro"/>
</dbReference>
<dbReference type="EC" id="2.1.1.207" evidence="6"/>
<evidence type="ECO:0000256" key="5">
    <source>
        <dbReference type="ARBA" id="ARBA00022694"/>
    </source>
</evidence>
<feature type="domain" description="tRNA/rRNA methyltransferase SpoU type" evidence="7">
    <location>
        <begin position="22"/>
        <end position="159"/>
    </location>
</feature>
<evidence type="ECO:0000313" key="8">
    <source>
        <dbReference type="EMBL" id="AFM13656.1"/>
    </source>
</evidence>
<evidence type="ECO:0000256" key="2">
    <source>
        <dbReference type="ARBA" id="ARBA00022603"/>
    </source>
</evidence>
<feature type="binding site" evidence="6">
    <location>
        <position position="97"/>
    </location>
    <ligand>
        <name>S-adenosyl-L-methionine</name>
        <dbReference type="ChEBI" id="CHEBI:59789"/>
    </ligand>
</feature>
<dbReference type="RefSeq" id="WP_014804157.1">
    <property type="nucleotide sequence ID" value="NC_018020.1"/>
</dbReference>
<dbReference type="KEGG" id="tpx:Turpa_3017"/>
<keyword evidence="3 6" id="KW-0808">Transferase</keyword>
<keyword evidence="4 6" id="KW-0949">S-adenosyl-L-methionine</keyword>
<evidence type="ECO:0000256" key="4">
    <source>
        <dbReference type="ARBA" id="ARBA00022691"/>
    </source>
</evidence>
<dbReference type="AlphaFoldDB" id="I4B8P9"/>
<reference evidence="8 9" key="1">
    <citation type="submission" date="2012-06" db="EMBL/GenBank/DDBJ databases">
        <title>The complete chromosome of genome of Turneriella parva DSM 21527.</title>
        <authorList>
            <consortium name="US DOE Joint Genome Institute (JGI-PGF)"/>
            <person name="Lucas S."/>
            <person name="Han J."/>
            <person name="Lapidus A."/>
            <person name="Bruce D."/>
            <person name="Goodwin L."/>
            <person name="Pitluck S."/>
            <person name="Peters L."/>
            <person name="Kyrpides N."/>
            <person name="Mavromatis K."/>
            <person name="Ivanova N."/>
            <person name="Mikhailova N."/>
            <person name="Chertkov O."/>
            <person name="Detter J.C."/>
            <person name="Tapia R."/>
            <person name="Han C."/>
            <person name="Land M."/>
            <person name="Hauser L."/>
            <person name="Markowitz V."/>
            <person name="Cheng J.-F."/>
            <person name="Hugenholtz P."/>
            <person name="Woyke T."/>
            <person name="Wu D."/>
            <person name="Gronow S."/>
            <person name="Wellnitz S."/>
            <person name="Brambilla E."/>
            <person name="Klenk H.-P."/>
            <person name="Eisen J.A."/>
        </authorList>
    </citation>
    <scope>NUCLEOTIDE SEQUENCE [LARGE SCALE GENOMIC DNA]</scope>
    <source>
        <strain evidence="9">ATCC BAA-1111 / DSM 21527 / NCTC 11395 / H</strain>
    </source>
</reference>
<feature type="binding site" evidence="6">
    <location>
        <position position="139"/>
    </location>
    <ligand>
        <name>S-adenosyl-L-methionine</name>
        <dbReference type="ChEBI" id="CHEBI:59789"/>
    </ligand>
</feature>
<comment type="similarity">
    <text evidence="6">Belongs to the class IV-like SAM-binding methyltransferase superfamily. RNA methyltransferase TrmH family. TrmL subfamily.</text>
</comment>
<dbReference type="CDD" id="cd18094">
    <property type="entry name" value="SpoU-like_TrmL"/>
    <property type="match status" value="1"/>
</dbReference>
<dbReference type="InterPro" id="IPR029026">
    <property type="entry name" value="tRNA_m1G_MTases_N"/>
</dbReference>
<evidence type="ECO:0000256" key="1">
    <source>
        <dbReference type="ARBA" id="ARBA00022490"/>
    </source>
</evidence>
<accession>I4B8P9</accession>
<dbReference type="HAMAP" id="MF_01885">
    <property type="entry name" value="tRNA_methyltr_TrmL"/>
    <property type="match status" value="1"/>
</dbReference>
<organism evidence="8 9">
    <name type="scientific">Turneriella parva (strain ATCC BAA-1111 / DSM 21527 / NCTC 11395 / H)</name>
    <name type="common">Leptospira parva</name>
    <dbReference type="NCBI Taxonomy" id="869212"/>
    <lineage>
        <taxon>Bacteria</taxon>
        <taxon>Pseudomonadati</taxon>
        <taxon>Spirochaetota</taxon>
        <taxon>Spirochaetia</taxon>
        <taxon>Leptospirales</taxon>
        <taxon>Leptospiraceae</taxon>
        <taxon>Turneriella</taxon>
    </lineage>
</organism>
<dbReference type="Proteomes" id="UP000006048">
    <property type="component" value="Chromosome"/>
</dbReference>
<dbReference type="GO" id="GO:0141098">
    <property type="term" value="F:tRNA (cytidine(34)-2'-O)-methyltransferase activity"/>
    <property type="evidence" value="ECO:0007669"/>
    <property type="project" value="RHEA"/>
</dbReference>
<dbReference type="Pfam" id="PF00588">
    <property type="entry name" value="SpoU_methylase"/>
    <property type="match status" value="1"/>
</dbReference>
<keyword evidence="1 6" id="KW-0963">Cytoplasm</keyword>
<comment type="catalytic activity">
    <reaction evidence="6">
        <text>cytidine(34) in tRNA + S-adenosyl-L-methionine = 2'-O-methylcytidine(34) in tRNA + S-adenosyl-L-homocysteine + H(+)</text>
        <dbReference type="Rhea" id="RHEA:43084"/>
        <dbReference type="Rhea" id="RHEA-COMP:10331"/>
        <dbReference type="Rhea" id="RHEA-COMP:10332"/>
        <dbReference type="ChEBI" id="CHEBI:15378"/>
        <dbReference type="ChEBI" id="CHEBI:57856"/>
        <dbReference type="ChEBI" id="CHEBI:59789"/>
        <dbReference type="ChEBI" id="CHEBI:74495"/>
        <dbReference type="ChEBI" id="CHEBI:82748"/>
        <dbReference type="EC" id="2.1.1.207"/>
    </reaction>
</comment>
<dbReference type="EMBL" id="CP002959">
    <property type="protein sequence ID" value="AFM13656.1"/>
    <property type="molecule type" value="Genomic_DNA"/>
</dbReference>
<dbReference type="HOGENOM" id="CLU_110125_2_1_12"/>
<evidence type="ECO:0000256" key="3">
    <source>
        <dbReference type="ARBA" id="ARBA00022679"/>
    </source>
</evidence>
<dbReference type="GO" id="GO:0005737">
    <property type="term" value="C:cytoplasm"/>
    <property type="evidence" value="ECO:0007669"/>
    <property type="project" value="UniProtKB-SubCell"/>
</dbReference>
<dbReference type="OrthoDB" id="9789043at2"/>
<evidence type="ECO:0000259" key="7">
    <source>
        <dbReference type="Pfam" id="PF00588"/>
    </source>
</evidence>
<keyword evidence="9" id="KW-1185">Reference proteome</keyword>
<name>I4B8P9_TURPD</name>
<feature type="binding site" evidence="6">
    <location>
        <position position="147"/>
    </location>
    <ligand>
        <name>S-adenosyl-L-methionine</name>
        <dbReference type="ChEBI" id="CHEBI:59789"/>
    </ligand>
</feature>
<feature type="binding site" evidence="6">
    <location>
        <position position="119"/>
    </location>
    <ligand>
        <name>S-adenosyl-L-methionine</name>
        <dbReference type="ChEBI" id="CHEBI:59789"/>
    </ligand>
</feature>
<evidence type="ECO:0000256" key="6">
    <source>
        <dbReference type="HAMAP-Rule" id="MF_01885"/>
    </source>
</evidence>
<dbReference type="STRING" id="869212.Turpa_3017"/>
<dbReference type="GO" id="GO:0141102">
    <property type="term" value="F:tRNA (5-carboxymethylaminomethyluridine(34)-2'-O)-methyltransferase activity"/>
    <property type="evidence" value="ECO:0007669"/>
    <property type="project" value="RHEA"/>
</dbReference>
<comment type="catalytic activity">
    <reaction evidence="6">
        <text>5-carboxymethylaminomethyluridine(34) in tRNA(Leu) + S-adenosyl-L-methionine = 5-carboxymethylaminomethyl-2'-O-methyluridine(34) in tRNA(Leu) + S-adenosyl-L-homocysteine + H(+)</text>
        <dbReference type="Rhea" id="RHEA:43088"/>
        <dbReference type="Rhea" id="RHEA-COMP:10333"/>
        <dbReference type="Rhea" id="RHEA-COMP:10334"/>
        <dbReference type="ChEBI" id="CHEBI:15378"/>
        <dbReference type="ChEBI" id="CHEBI:57856"/>
        <dbReference type="ChEBI" id="CHEBI:59789"/>
        <dbReference type="ChEBI" id="CHEBI:74508"/>
        <dbReference type="ChEBI" id="CHEBI:74511"/>
        <dbReference type="EC" id="2.1.1.207"/>
    </reaction>
</comment>
<dbReference type="PANTHER" id="PTHR42971">
    <property type="entry name" value="TRNA (CYTIDINE(34)-2'-O)-METHYLTRANSFERASE"/>
    <property type="match status" value="1"/>
</dbReference>
<evidence type="ECO:0000313" key="9">
    <source>
        <dbReference type="Proteomes" id="UP000006048"/>
    </source>
</evidence>
<sequence>MAETLHTGQNLSNTSAEIAGPTIVLHRPQIPQNTGNVSRLCVALNSELIITGKAGFEFDSAAVRRAGLDHWPHLRFTHHQRFADFYRASKGRRLLGISKAGTVSALEFSYEKGDVLVFGNETMGLPPALFSRVDQTLALPMFGPVRSLNLANSVAVVAYAWLQKVYGAALQVDSTRYPRTYYRSGHHG</sequence>
<dbReference type="InterPro" id="IPR016914">
    <property type="entry name" value="TrmL"/>
</dbReference>
<dbReference type="InterPro" id="IPR001537">
    <property type="entry name" value="SpoU_MeTrfase"/>
</dbReference>
<dbReference type="SUPFAM" id="SSF75217">
    <property type="entry name" value="alpha/beta knot"/>
    <property type="match status" value="1"/>
</dbReference>
<proteinExistence type="inferred from homology"/>
<dbReference type="PATRIC" id="fig|869212.3.peg.3042"/>
<protein>
    <recommendedName>
        <fullName evidence="6">Putative tRNA (cytidine(34)-2'-O)-methyltransferase</fullName>
        <ecNumber evidence="6">2.1.1.207</ecNumber>
    </recommendedName>
    <alternativeName>
        <fullName evidence="6">tRNA (cytidine/uridine-2'-O-)-methyltransferase</fullName>
    </alternativeName>
</protein>
<keyword evidence="2 6" id="KW-0489">Methyltransferase</keyword>
<comment type="function">
    <text evidence="6">Could methylate the ribose at the nucleotide 34 wobble position in tRNA.</text>
</comment>
<dbReference type="InterPro" id="IPR029028">
    <property type="entry name" value="Alpha/beta_knot_MTases"/>
</dbReference>
<comment type="subcellular location">
    <subcellularLocation>
        <location evidence="6">Cytoplasm</location>
    </subcellularLocation>
</comment>
<keyword evidence="5 6" id="KW-0819">tRNA processing</keyword>
<dbReference type="PANTHER" id="PTHR42971:SF1">
    <property type="entry name" value="TRNA (CYTIDINE(34)-2'-O)-METHYLTRANSFERASE"/>
    <property type="match status" value="1"/>
</dbReference>
<gene>
    <name evidence="8" type="ordered locus">Turpa_3017</name>
</gene>
<dbReference type="Gene3D" id="3.40.1280.10">
    <property type="match status" value="1"/>
</dbReference>
<dbReference type="GO" id="GO:0002130">
    <property type="term" value="P:wobble position ribose methylation"/>
    <property type="evidence" value="ECO:0007669"/>
    <property type="project" value="TreeGrafter"/>
</dbReference>